<dbReference type="AlphaFoldDB" id="A0A0J6W185"/>
<dbReference type="Proteomes" id="UP000036313">
    <property type="component" value="Unassembled WGS sequence"/>
</dbReference>
<dbReference type="EMBL" id="JYNU01000011">
    <property type="protein sequence ID" value="KMO77070.1"/>
    <property type="molecule type" value="Genomic_DNA"/>
</dbReference>
<feature type="signal peptide" evidence="1">
    <location>
        <begin position="1"/>
        <end position="30"/>
    </location>
</feature>
<comment type="caution">
    <text evidence="2">The sequence shown here is derived from an EMBL/GenBank/DDBJ whole genome shotgun (WGS) entry which is preliminary data.</text>
</comment>
<reference evidence="2 3" key="1">
    <citation type="journal article" date="2015" name="Genome Biol. Evol.">
        <title>Characterization of Three Mycobacterium spp. with Potential Use in Bioremediation by Genome Sequencing and Comparative Genomics.</title>
        <authorList>
            <person name="Das S."/>
            <person name="Pettersson B.M."/>
            <person name="Behra P.R."/>
            <person name="Ramesh M."/>
            <person name="Dasgupta S."/>
            <person name="Bhattacharya A."/>
            <person name="Kirsebom L.A."/>
        </authorList>
    </citation>
    <scope>NUCLEOTIDE SEQUENCE [LARGE SCALE GENOMIC DNA]</scope>
    <source>
        <strain evidence="2 3">DSM 44075</strain>
    </source>
</reference>
<organism evidence="2 3">
    <name type="scientific">Mycolicibacterium obuense</name>
    <dbReference type="NCBI Taxonomy" id="1807"/>
    <lineage>
        <taxon>Bacteria</taxon>
        <taxon>Bacillati</taxon>
        <taxon>Actinomycetota</taxon>
        <taxon>Actinomycetes</taxon>
        <taxon>Mycobacteriales</taxon>
        <taxon>Mycobacteriaceae</taxon>
        <taxon>Mycolicibacterium</taxon>
    </lineage>
</organism>
<keyword evidence="1" id="KW-0732">Signal</keyword>
<proteinExistence type="predicted"/>
<accession>A0A0J6W185</accession>
<dbReference type="PATRIC" id="fig|1807.14.peg.2128"/>
<evidence type="ECO:0000313" key="2">
    <source>
        <dbReference type="EMBL" id="KMO77070.1"/>
    </source>
</evidence>
<name>A0A0J6W185_9MYCO</name>
<feature type="chain" id="PRO_5038641096" evidence="1">
    <location>
        <begin position="31"/>
        <end position="179"/>
    </location>
</feature>
<sequence length="179" mass="18001" precursor="true">MPTGFCATRAFLAGCVTISVSFLLAPAAAAQPADTVADPAVPPVQVATPGNDNADPAAVAACGQFAEVLDSTATYYGDFADSLEAFAAVDYSDPAVESSNVVGRTALRQGAGVAMSAANTPGLTPAVAEPMRHWSVDATKLLIKMGLRGGRDTLNSTADEMNNDAIAAQQACAAAGTHA</sequence>
<gene>
    <name evidence="2" type="ORF">MOBUDSM44075_02110</name>
</gene>
<protein>
    <submittedName>
        <fullName evidence="2">Uncharacterized protein</fullName>
    </submittedName>
</protein>
<evidence type="ECO:0000256" key="1">
    <source>
        <dbReference type="SAM" id="SignalP"/>
    </source>
</evidence>
<evidence type="ECO:0000313" key="3">
    <source>
        <dbReference type="Proteomes" id="UP000036313"/>
    </source>
</evidence>